<evidence type="ECO:0000256" key="2">
    <source>
        <dbReference type="ARBA" id="ARBA00023098"/>
    </source>
</evidence>
<dbReference type="Pfam" id="PF00561">
    <property type="entry name" value="Abhydrolase_1"/>
    <property type="match status" value="1"/>
</dbReference>
<feature type="compositionally biased region" description="Pro residues" evidence="3">
    <location>
        <begin position="330"/>
        <end position="343"/>
    </location>
</feature>
<comment type="caution">
    <text evidence="6">The sequence shown here is derived from an EMBL/GenBank/DDBJ whole genome shotgun (WGS) entry which is preliminary data.</text>
</comment>
<evidence type="ECO:0000256" key="1">
    <source>
        <dbReference type="ARBA" id="ARBA00022963"/>
    </source>
</evidence>
<keyword evidence="4" id="KW-0732">Signal</keyword>
<dbReference type="GO" id="GO:0016042">
    <property type="term" value="P:lipid catabolic process"/>
    <property type="evidence" value="ECO:0007669"/>
    <property type="project" value="UniProtKB-KW"/>
</dbReference>
<dbReference type="PANTHER" id="PTHR11005">
    <property type="entry name" value="LYSOSOMAL ACID LIPASE-RELATED"/>
    <property type="match status" value="1"/>
</dbReference>
<feature type="region of interest" description="Disordered" evidence="3">
    <location>
        <begin position="316"/>
        <end position="348"/>
    </location>
</feature>
<evidence type="ECO:0000313" key="6">
    <source>
        <dbReference type="EMBL" id="KAG2484941.1"/>
    </source>
</evidence>
<dbReference type="PROSITE" id="PS51257">
    <property type="entry name" value="PROKAR_LIPOPROTEIN"/>
    <property type="match status" value="1"/>
</dbReference>
<dbReference type="InterPro" id="IPR000073">
    <property type="entry name" value="AB_hydrolase_1"/>
</dbReference>
<dbReference type="SUPFAM" id="SSF53474">
    <property type="entry name" value="alpha/beta-Hydrolases"/>
    <property type="match status" value="1"/>
</dbReference>
<keyword evidence="2" id="KW-0443">Lipid metabolism</keyword>
<name>A0A835XMI7_9CHLO</name>
<feature type="signal peptide" evidence="4">
    <location>
        <begin position="1"/>
        <end position="33"/>
    </location>
</feature>
<keyword evidence="7" id="KW-1185">Reference proteome</keyword>
<evidence type="ECO:0000313" key="7">
    <source>
        <dbReference type="Proteomes" id="UP000612055"/>
    </source>
</evidence>
<accession>A0A835XMI7</accession>
<gene>
    <name evidence="6" type="ORF">HYH03_016327</name>
</gene>
<reference evidence="6" key="1">
    <citation type="journal article" date="2020" name="bioRxiv">
        <title>Comparative genomics of Chlamydomonas.</title>
        <authorList>
            <person name="Craig R.J."/>
            <person name="Hasan A.R."/>
            <person name="Ness R.W."/>
            <person name="Keightley P.D."/>
        </authorList>
    </citation>
    <scope>NUCLEOTIDE SEQUENCE</scope>
    <source>
        <strain evidence="6">CCAP 11/70</strain>
    </source>
</reference>
<evidence type="ECO:0000259" key="5">
    <source>
        <dbReference type="Pfam" id="PF00561"/>
    </source>
</evidence>
<protein>
    <recommendedName>
        <fullName evidence="5">AB hydrolase-1 domain-containing protein</fullName>
    </recommendedName>
</protein>
<dbReference type="AlphaFoldDB" id="A0A835XMI7"/>
<evidence type="ECO:0000256" key="3">
    <source>
        <dbReference type="SAM" id="MobiDB-lite"/>
    </source>
</evidence>
<dbReference type="EMBL" id="JAEHOE010000139">
    <property type="protein sequence ID" value="KAG2484941.1"/>
    <property type="molecule type" value="Genomic_DNA"/>
</dbReference>
<feature type="chain" id="PRO_5032741028" description="AB hydrolase-1 domain-containing protein" evidence="4">
    <location>
        <begin position="34"/>
        <end position="445"/>
    </location>
</feature>
<proteinExistence type="predicted"/>
<dbReference type="InterPro" id="IPR029058">
    <property type="entry name" value="AB_hydrolase_fold"/>
</dbReference>
<dbReference type="OrthoDB" id="9974421at2759"/>
<sequence length="445" mass="46859">MVGGPRHGRPGAPQGPGLLACALLLALAGCCLAADTEDIDTLVPAPYTLERRTVLSAGYRLAVFRLGRAGGPSPAGRPALLLHHGWVFSASAWLPLPADQGAPYLLFEEGYDVWALSDRGTTYSRSHETLSPAGKDFWRYSLDDLALVDLPAVVDAVRGWTGQAKIATISWSAGGLQTFAWGAHDPSAAAAALCAHVTLGPVVFPQRLKAPLLAGLLGSGADRVVLPLDLQRLGPGVNEYVLGPLCAAQGHACDAALGGFYGPPAVADKATARRIAAVTWPSTLGTPVLAQLARSYRLGPLKPVLLRYDYGVDCREQGEGSPPHLDDPSAVPPSPPPPAPPPGAGWGLGKRVLPDWDGTCNRKVYGSDLPPPYDLTRYDVPTTIIGGDLDIVSVPWDREHVAEAIRTQGALRAQHSLSAHAHLDFTFSDARAWLGLALEAIRGSC</sequence>
<dbReference type="Proteomes" id="UP000612055">
    <property type="component" value="Unassembled WGS sequence"/>
</dbReference>
<evidence type="ECO:0000256" key="4">
    <source>
        <dbReference type="SAM" id="SignalP"/>
    </source>
</evidence>
<keyword evidence="1" id="KW-0442">Lipid degradation</keyword>
<organism evidence="6 7">
    <name type="scientific">Edaphochlamys debaryana</name>
    <dbReference type="NCBI Taxonomy" id="47281"/>
    <lineage>
        <taxon>Eukaryota</taxon>
        <taxon>Viridiplantae</taxon>
        <taxon>Chlorophyta</taxon>
        <taxon>core chlorophytes</taxon>
        <taxon>Chlorophyceae</taxon>
        <taxon>CS clade</taxon>
        <taxon>Chlamydomonadales</taxon>
        <taxon>Chlamydomonadales incertae sedis</taxon>
        <taxon>Edaphochlamys</taxon>
    </lineage>
</organism>
<feature type="domain" description="AB hydrolase-1" evidence="5">
    <location>
        <begin position="78"/>
        <end position="207"/>
    </location>
</feature>
<dbReference type="Gene3D" id="3.40.50.1820">
    <property type="entry name" value="alpha/beta hydrolase"/>
    <property type="match status" value="1"/>
</dbReference>